<keyword evidence="1" id="KW-0732">Signal</keyword>
<proteinExistence type="predicted"/>
<gene>
    <name evidence="2" type="ORF">GCM10023330_16440</name>
</gene>
<feature type="chain" id="PRO_5045393573" description="Outer membrane protein beta-barrel domain-containing protein" evidence="1">
    <location>
        <begin position="32"/>
        <end position="305"/>
    </location>
</feature>
<comment type="caution">
    <text evidence="2">The sequence shown here is derived from an EMBL/GenBank/DDBJ whole genome shotgun (WGS) entry which is preliminary data.</text>
</comment>
<evidence type="ECO:0000313" key="2">
    <source>
        <dbReference type="EMBL" id="GAA4810133.1"/>
    </source>
</evidence>
<name>A0ABP9CLF6_9FLAO</name>
<accession>A0ABP9CLF6</accession>
<reference evidence="3" key="1">
    <citation type="journal article" date="2019" name="Int. J. Syst. Evol. Microbiol.">
        <title>The Global Catalogue of Microorganisms (GCM) 10K type strain sequencing project: providing services to taxonomists for standard genome sequencing and annotation.</title>
        <authorList>
            <consortium name="The Broad Institute Genomics Platform"/>
            <consortium name="The Broad Institute Genome Sequencing Center for Infectious Disease"/>
            <person name="Wu L."/>
            <person name="Ma J."/>
        </authorList>
    </citation>
    <scope>NUCLEOTIDE SEQUENCE [LARGE SCALE GENOMIC DNA]</scope>
    <source>
        <strain evidence="3">JCM 18325</strain>
    </source>
</reference>
<evidence type="ECO:0000313" key="3">
    <source>
        <dbReference type="Proteomes" id="UP001501433"/>
    </source>
</evidence>
<dbReference type="Proteomes" id="UP001501433">
    <property type="component" value="Unassembled WGS sequence"/>
</dbReference>
<evidence type="ECO:0000256" key="1">
    <source>
        <dbReference type="SAM" id="SignalP"/>
    </source>
</evidence>
<organism evidence="2 3">
    <name type="scientific">Litoribaculum gwangyangense</name>
    <dbReference type="NCBI Taxonomy" id="1130722"/>
    <lineage>
        <taxon>Bacteria</taxon>
        <taxon>Pseudomonadati</taxon>
        <taxon>Bacteroidota</taxon>
        <taxon>Flavobacteriia</taxon>
        <taxon>Flavobacteriales</taxon>
        <taxon>Flavobacteriaceae</taxon>
        <taxon>Litoribaculum</taxon>
    </lineage>
</organism>
<feature type="signal peptide" evidence="1">
    <location>
        <begin position="1"/>
        <end position="31"/>
    </location>
</feature>
<keyword evidence="3" id="KW-1185">Reference proteome</keyword>
<dbReference type="EMBL" id="BAABJW010000002">
    <property type="protein sequence ID" value="GAA4810133.1"/>
    <property type="molecule type" value="Genomic_DNA"/>
</dbReference>
<sequence>MFKAFIMKFSKFKFIRFLLLFLLGNSIFSQSEIKKEVQTNGADSSYVSLSLGYINDAVFFGRKDSISAPYLYPSITYFNKSGFYATGSFSYLTKSNESRIDLFLGTIGYDFNIRKLQGDISFTKYFFNTDSYNVISEVEADISAIMVYDLDILNVGVGATLFINKNSGSDFFLYSEISHDFVTKHQRFQISPTAGIYFGSQNFYEEYYINNRFGNGSRGKGSGQGNVGNTQTAVTSVVLEESEKFSLMAIEFSLPIWYVNKPYILGLSPYFIIPKTPATLTTETDIYKEDLDNTFYFMLSISYIF</sequence>
<protein>
    <recommendedName>
        <fullName evidence="4">Outer membrane protein beta-barrel domain-containing protein</fullName>
    </recommendedName>
</protein>
<evidence type="ECO:0008006" key="4">
    <source>
        <dbReference type="Google" id="ProtNLM"/>
    </source>
</evidence>